<dbReference type="Gene3D" id="2.60.120.290">
    <property type="entry name" value="Spermadhesin, CUB domain"/>
    <property type="match status" value="1"/>
</dbReference>
<evidence type="ECO:0000256" key="3">
    <source>
        <dbReference type="ARBA" id="ARBA00023157"/>
    </source>
</evidence>
<reference evidence="6" key="1">
    <citation type="submission" date="2022-01" db="EMBL/GenBank/DDBJ databases">
        <authorList>
            <person name="King R."/>
        </authorList>
    </citation>
    <scope>NUCLEOTIDE SEQUENCE</scope>
</reference>
<dbReference type="InterPro" id="IPR035914">
    <property type="entry name" value="Sperma_CUB_dom_sf"/>
</dbReference>
<protein>
    <recommendedName>
        <fullName evidence="5">CUB domain-containing protein</fullName>
    </recommendedName>
</protein>
<dbReference type="OrthoDB" id="9998912at2759"/>
<keyword evidence="3" id="KW-1015">Disulfide bond</keyword>
<evidence type="ECO:0000259" key="5">
    <source>
        <dbReference type="PROSITE" id="PS01180"/>
    </source>
</evidence>
<dbReference type="SUPFAM" id="SSF49854">
    <property type="entry name" value="Spermadhesin, CUB domain"/>
    <property type="match status" value="1"/>
</dbReference>
<dbReference type="AlphaFoldDB" id="A0A9P0HMK4"/>
<comment type="caution">
    <text evidence="4">Lacks conserved residue(s) required for the propagation of feature annotation.</text>
</comment>
<sequence>MSTENLYLDLTSLRRLGLPFQDLKASLYWSRTLTKFLTNSSPMLSATSGYIYDGLGNYSIDVKCSWLIDGSAVPNASIRLHIDEFATECGWDYLYIYDGDSVHSPLLGVFR</sequence>
<dbReference type="EMBL" id="OV725082">
    <property type="protein sequence ID" value="CAH1404864.1"/>
    <property type="molecule type" value="Genomic_DNA"/>
</dbReference>
<gene>
    <name evidence="6" type="ORF">NEZAVI_LOCUS13192</name>
</gene>
<name>A0A9P0HMK4_NEZVI</name>
<evidence type="ECO:0000313" key="7">
    <source>
        <dbReference type="Proteomes" id="UP001152798"/>
    </source>
</evidence>
<keyword evidence="1" id="KW-0880">Kelch repeat</keyword>
<dbReference type="Proteomes" id="UP001152798">
    <property type="component" value="Chromosome 6"/>
</dbReference>
<dbReference type="Pfam" id="PF00431">
    <property type="entry name" value="CUB"/>
    <property type="match status" value="1"/>
</dbReference>
<organism evidence="6 7">
    <name type="scientific">Nezara viridula</name>
    <name type="common">Southern green stink bug</name>
    <name type="synonym">Cimex viridulus</name>
    <dbReference type="NCBI Taxonomy" id="85310"/>
    <lineage>
        <taxon>Eukaryota</taxon>
        <taxon>Metazoa</taxon>
        <taxon>Ecdysozoa</taxon>
        <taxon>Arthropoda</taxon>
        <taxon>Hexapoda</taxon>
        <taxon>Insecta</taxon>
        <taxon>Pterygota</taxon>
        <taxon>Neoptera</taxon>
        <taxon>Paraneoptera</taxon>
        <taxon>Hemiptera</taxon>
        <taxon>Heteroptera</taxon>
        <taxon>Panheteroptera</taxon>
        <taxon>Pentatomomorpha</taxon>
        <taxon>Pentatomoidea</taxon>
        <taxon>Pentatomidae</taxon>
        <taxon>Pentatominae</taxon>
        <taxon>Nezara</taxon>
    </lineage>
</organism>
<proteinExistence type="predicted"/>
<dbReference type="PANTHER" id="PTHR46376:SF2">
    <property type="entry name" value="DISTRACTED, ISOFORM B"/>
    <property type="match status" value="1"/>
</dbReference>
<dbReference type="PROSITE" id="PS01180">
    <property type="entry name" value="CUB"/>
    <property type="match status" value="1"/>
</dbReference>
<feature type="domain" description="CUB" evidence="5">
    <location>
        <begin position="40"/>
        <end position="111"/>
    </location>
</feature>
<evidence type="ECO:0000256" key="2">
    <source>
        <dbReference type="ARBA" id="ARBA00022737"/>
    </source>
</evidence>
<evidence type="ECO:0000256" key="1">
    <source>
        <dbReference type="ARBA" id="ARBA00022441"/>
    </source>
</evidence>
<accession>A0A9P0HMK4</accession>
<keyword evidence="7" id="KW-1185">Reference proteome</keyword>
<dbReference type="PANTHER" id="PTHR46376">
    <property type="entry name" value="LEUCINE-ZIPPER-LIKE TRANSCRIPTIONAL REGULATOR 1"/>
    <property type="match status" value="1"/>
</dbReference>
<dbReference type="CDD" id="cd00041">
    <property type="entry name" value="CUB"/>
    <property type="match status" value="1"/>
</dbReference>
<keyword evidence="2" id="KW-0677">Repeat</keyword>
<dbReference type="InterPro" id="IPR051568">
    <property type="entry name" value="LZTR1/Attractin"/>
</dbReference>
<dbReference type="InterPro" id="IPR000859">
    <property type="entry name" value="CUB_dom"/>
</dbReference>
<evidence type="ECO:0000313" key="6">
    <source>
        <dbReference type="EMBL" id="CAH1404864.1"/>
    </source>
</evidence>
<dbReference type="GO" id="GO:0005794">
    <property type="term" value="C:Golgi apparatus"/>
    <property type="evidence" value="ECO:0007669"/>
    <property type="project" value="TreeGrafter"/>
</dbReference>
<evidence type="ECO:0000256" key="4">
    <source>
        <dbReference type="PROSITE-ProRule" id="PRU00059"/>
    </source>
</evidence>